<evidence type="ECO:0000313" key="2">
    <source>
        <dbReference type="Proteomes" id="UP000286641"/>
    </source>
</evidence>
<evidence type="ECO:0000256" key="1">
    <source>
        <dbReference type="SAM" id="MobiDB-lite"/>
    </source>
</evidence>
<organism evidence="2 3">
    <name type="scientific">Callorhinus ursinus</name>
    <name type="common">Northern fur seal</name>
    <dbReference type="NCBI Taxonomy" id="34884"/>
    <lineage>
        <taxon>Eukaryota</taxon>
        <taxon>Metazoa</taxon>
        <taxon>Chordata</taxon>
        <taxon>Craniata</taxon>
        <taxon>Vertebrata</taxon>
        <taxon>Euteleostomi</taxon>
        <taxon>Mammalia</taxon>
        <taxon>Eutheria</taxon>
        <taxon>Laurasiatheria</taxon>
        <taxon>Carnivora</taxon>
        <taxon>Caniformia</taxon>
        <taxon>Pinnipedia</taxon>
        <taxon>Otariidae</taxon>
        <taxon>Callorhinus</taxon>
    </lineage>
</organism>
<feature type="region of interest" description="Disordered" evidence="1">
    <location>
        <begin position="43"/>
        <end position="195"/>
    </location>
</feature>
<name>A0A3Q7NM43_CALUR</name>
<gene>
    <name evidence="3" type="primary">LOC112816853</name>
</gene>
<protein>
    <submittedName>
        <fullName evidence="3">Proline-rich receptor-like protein kinase PERK10</fullName>
    </submittedName>
</protein>
<dbReference type="InParanoid" id="A0A3Q7NM43"/>
<dbReference type="RefSeq" id="XP_025719392.1">
    <property type="nucleotide sequence ID" value="XM_025863607.1"/>
</dbReference>
<keyword evidence="2" id="KW-1185">Reference proteome</keyword>
<dbReference type="AlphaFoldDB" id="A0A3Q7NM43"/>
<dbReference type="Proteomes" id="UP000286641">
    <property type="component" value="Unplaced"/>
</dbReference>
<proteinExistence type="predicted"/>
<evidence type="ECO:0000313" key="3">
    <source>
        <dbReference type="RefSeq" id="XP_025719392.1"/>
    </source>
</evidence>
<sequence length="195" mass="20399">MTRPWSGAAVGRRDRSLKCAGELGSASCTFAVHCGEENIPGRCVGLRGREDPSWSSEPPPAVLRVSVPAREEDPGPEPSPKLRAPGGGPGASCVRRPPLPLPETPGTRVPEPHRHRDPQHGQPPGGEGGGPSCWLQTQHHEAGVLPQAQLYPCDPCPRDTLRSLPEHGPPAPHLTPSLCSPPELAIPSSALGGAT</sequence>
<reference key="1">
    <citation type="submission" date="2019-01" db="UniProtKB">
        <authorList>
            <consortium name="RefSeq"/>
        </authorList>
    </citation>
    <scope>IDENTIFICATION</scope>
</reference>
<accession>A0A3Q7NM43</accession>
<feature type="compositionally biased region" description="Basic and acidic residues" evidence="1">
    <location>
        <begin position="156"/>
        <end position="165"/>
    </location>
</feature>
<reference evidence="3" key="2">
    <citation type="submission" date="2025-08" db="UniProtKB">
        <authorList>
            <consortium name="RefSeq"/>
        </authorList>
    </citation>
    <scope>IDENTIFICATION</scope>
    <source>
        <tissue evidence="3">Blood</tissue>
    </source>
</reference>